<dbReference type="SUPFAM" id="SSF56112">
    <property type="entry name" value="Protein kinase-like (PK-like)"/>
    <property type="match status" value="1"/>
</dbReference>
<feature type="compositionally biased region" description="Gly residues" evidence="10">
    <location>
        <begin position="373"/>
        <end position="387"/>
    </location>
</feature>
<dbReference type="EC" id="2.7.11.1" evidence="1"/>
<comment type="catalytic activity">
    <reaction evidence="8">
        <text>L-seryl-[protein] + ATP = O-phospho-L-seryl-[protein] + ADP + H(+)</text>
        <dbReference type="Rhea" id="RHEA:17989"/>
        <dbReference type="Rhea" id="RHEA-COMP:9863"/>
        <dbReference type="Rhea" id="RHEA-COMP:11604"/>
        <dbReference type="ChEBI" id="CHEBI:15378"/>
        <dbReference type="ChEBI" id="CHEBI:29999"/>
        <dbReference type="ChEBI" id="CHEBI:30616"/>
        <dbReference type="ChEBI" id="CHEBI:83421"/>
        <dbReference type="ChEBI" id="CHEBI:456216"/>
        <dbReference type="EC" id="2.7.11.1"/>
    </reaction>
</comment>
<dbReference type="PROSITE" id="PS00108">
    <property type="entry name" value="PROTEIN_KINASE_ST"/>
    <property type="match status" value="1"/>
</dbReference>
<proteinExistence type="predicted"/>
<name>A0A378TLQ2_9MYCO</name>
<dbReference type="InterPro" id="IPR011009">
    <property type="entry name" value="Kinase-like_dom_sf"/>
</dbReference>
<dbReference type="OrthoDB" id="9762169at2"/>
<dbReference type="GO" id="GO:0106310">
    <property type="term" value="F:protein serine kinase activity"/>
    <property type="evidence" value="ECO:0007669"/>
    <property type="project" value="RHEA"/>
</dbReference>
<feature type="region of interest" description="Disordered" evidence="10">
    <location>
        <begin position="326"/>
        <end position="393"/>
    </location>
</feature>
<feature type="binding site" evidence="9">
    <location>
        <position position="42"/>
    </location>
    <ligand>
        <name>ATP</name>
        <dbReference type="ChEBI" id="CHEBI:30616"/>
    </ligand>
</feature>
<feature type="domain" description="Protein kinase" evidence="11">
    <location>
        <begin position="13"/>
        <end position="314"/>
    </location>
</feature>
<evidence type="ECO:0000256" key="8">
    <source>
        <dbReference type="ARBA" id="ARBA00048679"/>
    </source>
</evidence>
<keyword evidence="3 12" id="KW-0808">Transferase</keyword>
<accession>A0A378TLQ2</accession>
<evidence type="ECO:0000256" key="7">
    <source>
        <dbReference type="ARBA" id="ARBA00047899"/>
    </source>
</evidence>
<dbReference type="PANTHER" id="PTHR43289">
    <property type="entry name" value="MITOGEN-ACTIVATED PROTEIN KINASE KINASE KINASE 20-RELATED"/>
    <property type="match status" value="1"/>
</dbReference>
<dbReference type="EMBL" id="UGQT01000001">
    <property type="protein sequence ID" value="STZ61560.1"/>
    <property type="molecule type" value="Genomic_DNA"/>
</dbReference>
<dbReference type="GO" id="GO:0004674">
    <property type="term" value="F:protein serine/threonine kinase activity"/>
    <property type="evidence" value="ECO:0007669"/>
    <property type="project" value="UniProtKB-KW"/>
</dbReference>
<dbReference type="FunFam" id="3.30.200.20:FF:000035">
    <property type="entry name" value="Serine/threonine protein kinase Stk1"/>
    <property type="match status" value="1"/>
</dbReference>
<feature type="compositionally biased region" description="Low complexity" evidence="10">
    <location>
        <begin position="350"/>
        <end position="363"/>
    </location>
</feature>
<protein>
    <recommendedName>
        <fullName evidence="1">non-specific serine/threonine protein kinase</fullName>
        <ecNumber evidence="1">2.7.11.1</ecNumber>
    </recommendedName>
</protein>
<dbReference type="PANTHER" id="PTHR43289:SF6">
    <property type="entry name" value="SERINE_THREONINE-PROTEIN KINASE NEKL-3"/>
    <property type="match status" value="1"/>
</dbReference>
<dbReference type="Pfam" id="PF00069">
    <property type="entry name" value="Pkinase"/>
    <property type="match status" value="1"/>
</dbReference>
<evidence type="ECO:0000259" key="11">
    <source>
        <dbReference type="PROSITE" id="PS50011"/>
    </source>
</evidence>
<evidence type="ECO:0000256" key="4">
    <source>
        <dbReference type="ARBA" id="ARBA00022741"/>
    </source>
</evidence>
<evidence type="ECO:0000256" key="5">
    <source>
        <dbReference type="ARBA" id="ARBA00022777"/>
    </source>
</evidence>
<dbReference type="GO" id="GO:0005524">
    <property type="term" value="F:ATP binding"/>
    <property type="evidence" value="ECO:0007669"/>
    <property type="project" value="UniProtKB-UniRule"/>
</dbReference>
<evidence type="ECO:0000313" key="13">
    <source>
        <dbReference type="Proteomes" id="UP000254978"/>
    </source>
</evidence>
<dbReference type="AlphaFoldDB" id="A0A378TLQ2"/>
<evidence type="ECO:0000313" key="12">
    <source>
        <dbReference type="EMBL" id="STZ61560.1"/>
    </source>
</evidence>
<evidence type="ECO:0000256" key="1">
    <source>
        <dbReference type="ARBA" id="ARBA00012513"/>
    </source>
</evidence>
<dbReference type="CDD" id="cd14014">
    <property type="entry name" value="STKc_PknB_like"/>
    <property type="match status" value="1"/>
</dbReference>
<evidence type="ECO:0000256" key="2">
    <source>
        <dbReference type="ARBA" id="ARBA00022527"/>
    </source>
</evidence>
<reference evidence="12 13" key="1">
    <citation type="submission" date="2018-06" db="EMBL/GenBank/DDBJ databases">
        <authorList>
            <consortium name="Pathogen Informatics"/>
            <person name="Doyle S."/>
        </authorList>
    </citation>
    <scope>NUCLEOTIDE SEQUENCE [LARGE SCALE GENOMIC DNA]</scope>
    <source>
        <strain evidence="12 13">NCTC10821</strain>
    </source>
</reference>
<evidence type="ECO:0000256" key="9">
    <source>
        <dbReference type="PROSITE-ProRule" id="PRU10141"/>
    </source>
</evidence>
<comment type="catalytic activity">
    <reaction evidence="7">
        <text>L-threonyl-[protein] + ATP = O-phospho-L-threonyl-[protein] + ADP + H(+)</text>
        <dbReference type="Rhea" id="RHEA:46608"/>
        <dbReference type="Rhea" id="RHEA-COMP:11060"/>
        <dbReference type="Rhea" id="RHEA-COMP:11605"/>
        <dbReference type="ChEBI" id="CHEBI:15378"/>
        <dbReference type="ChEBI" id="CHEBI:30013"/>
        <dbReference type="ChEBI" id="CHEBI:30616"/>
        <dbReference type="ChEBI" id="CHEBI:61977"/>
        <dbReference type="ChEBI" id="CHEBI:456216"/>
        <dbReference type="EC" id="2.7.11.1"/>
    </reaction>
</comment>
<keyword evidence="4 9" id="KW-0547">Nucleotide-binding</keyword>
<keyword evidence="5 12" id="KW-0418">Kinase</keyword>
<gene>
    <name evidence="12" type="primary">pknB_4</name>
    <name evidence="12" type="ORF">NCTC10821_05115</name>
</gene>
<dbReference type="Gene3D" id="3.30.200.20">
    <property type="entry name" value="Phosphorylase Kinase, domain 1"/>
    <property type="match status" value="1"/>
</dbReference>
<dbReference type="PROSITE" id="PS50011">
    <property type="entry name" value="PROTEIN_KINASE_DOM"/>
    <property type="match status" value="1"/>
</dbReference>
<dbReference type="PROSITE" id="PS00107">
    <property type="entry name" value="PROTEIN_KINASE_ATP"/>
    <property type="match status" value="1"/>
</dbReference>
<dbReference type="InterPro" id="IPR000719">
    <property type="entry name" value="Prot_kinase_dom"/>
</dbReference>
<dbReference type="Gene3D" id="1.10.510.10">
    <property type="entry name" value="Transferase(Phosphotransferase) domain 1"/>
    <property type="match status" value="1"/>
</dbReference>
<dbReference type="SMART" id="SM00220">
    <property type="entry name" value="S_TKc"/>
    <property type="match status" value="1"/>
</dbReference>
<keyword evidence="2" id="KW-0723">Serine/threonine-protein kinase</keyword>
<dbReference type="InterPro" id="IPR017441">
    <property type="entry name" value="Protein_kinase_ATP_BS"/>
</dbReference>
<evidence type="ECO:0000256" key="6">
    <source>
        <dbReference type="ARBA" id="ARBA00022840"/>
    </source>
</evidence>
<dbReference type="InterPro" id="IPR008271">
    <property type="entry name" value="Ser/Thr_kinase_AS"/>
</dbReference>
<sequence>MAVNEQDLLAGRYRLCGPLGHGGMAEVHDGWDERLGRSVAVKLLHAALVTQPDVRGRFESEARAAAPLAHPNIVAIYDYGEHEGAPFIVMERLPGQTLADVMERGPMPPDLVRRMLDEVLSALDTAHAAGVLHRDIKPANILVSRGGDSLKVADFGIAKTGGAAHTMTGQIIGTMAYMSPARISGAPASVSDDLYAVGLMGFEALAGRYAFPHDNPAVLARAILDTAPPPAHTVGADPALAAAIDGAIAGRFNSAAQMRAALAGQPVGTRPATRLLAEPLPPEATQMLAAPPRRRLAPRTRKSLAAAGITTAFVVSALAFTLDTGDSTPAPEPVSTSTPLPTPSAPVVPPAAVTPVSEPAPVTQAPAPPKKSGPGGGPGNKGNQGHGQGKKPN</sequence>
<evidence type="ECO:0000256" key="10">
    <source>
        <dbReference type="SAM" id="MobiDB-lite"/>
    </source>
</evidence>
<keyword evidence="6 9" id="KW-0067">ATP-binding</keyword>
<dbReference type="GO" id="GO:0080090">
    <property type="term" value="P:regulation of primary metabolic process"/>
    <property type="evidence" value="ECO:0007669"/>
    <property type="project" value="UniProtKB-ARBA"/>
</dbReference>
<evidence type="ECO:0000256" key="3">
    <source>
        <dbReference type="ARBA" id="ARBA00022679"/>
    </source>
</evidence>
<keyword evidence="13" id="KW-1185">Reference proteome</keyword>
<organism evidence="12 13">
    <name type="scientific">Mycolicibacterium tokaiense</name>
    <dbReference type="NCBI Taxonomy" id="39695"/>
    <lineage>
        <taxon>Bacteria</taxon>
        <taxon>Bacillati</taxon>
        <taxon>Actinomycetota</taxon>
        <taxon>Actinomycetes</taxon>
        <taxon>Mycobacteriales</taxon>
        <taxon>Mycobacteriaceae</taxon>
        <taxon>Mycolicibacterium</taxon>
    </lineage>
</organism>
<feature type="compositionally biased region" description="Pro residues" evidence="10">
    <location>
        <begin position="340"/>
        <end position="349"/>
    </location>
</feature>
<dbReference type="Proteomes" id="UP000254978">
    <property type="component" value="Unassembled WGS sequence"/>
</dbReference>